<accession>A0ABQ7WXI6</accession>
<name>A0ABQ7WXI6_BRANA</name>
<organism evidence="1 2">
    <name type="scientific">Brassica napus</name>
    <name type="common">Rape</name>
    <dbReference type="NCBI Taxonomy" id="3708"/>
    <lineage>
        <taxon>Eukaryota</taxon>
        <taxon>Viridiplantae</taxon>
        <taxon>Streptophyta</taxon>
        <taxon>Embryophyta</taxon>
        <taxon>Tracheophyta</taxon>
        <taxon>Spermatophyta</taxon>
        <taxon>Magnoliopsida</taxon>
        <taxon>eudicotyledons</taxon>
        <taxon>Gunneridae</taxon>
        <taxon>Pentapetalae</taxon>
        <taxon>rosids</taxon>
        <taxon>malvids</taxon>
        <taxon>Brassicales</taxon>
        <taxon>Brassicaceae</taxon>
        <taxon>Brassiceae</taxon>
        <taxon>Brassica</taxon>
    </lineage>
</organism>
<dbReference type="Proteomes" id="UP000824890">
    <property type="component" value="Unassembled WGS sequence"/>
</dbReference>
<gene>
    <name evidence="1" type="ORF">HID58_092117</name>
</gene>
<proteinExistence type="predicted"/>
<evidence type="ECO:0000313" key="2">
    <source>
        <dbReference type="Proteomes" id="UP000824890"/>
    </source>
</evidence>
<sequence>MKLVCHAVIYLTWKERNDRRHGAPSTAPLASFKQLDRVIRDTLLARRHRKGCDQLLSLWFAHS</sequence>
<reference evidence="1 2" key="1">
    <citation type="submission" date="2021-05" db="EMBL/GenBank/DDBJ databases">
        <title>Genome Assembly of Synthetic Allotetraploid Brassica napus Reveals Homoeologous Exchanges between Subgenomes.</title>
        <authorList>
            <person name="Davis J.T."/>
        </authorList>
    </citation>
    <scope>NUCLEOTIDE SEQUENCE [LARGE SCALE GENOMIC DNA]</scope>
    <source>
        <strain evidence="2">cv. Da-Ae</strain>
        <tissue evidence="1">Seedling</tissue>
    </source>
</reference>
<protein>
    <submittedName>
        <fullName evidence="1">Uncharacterized protein</fullName>
    </submittedName>
</protein>
<keyword evidence="2" id="KW-1185">Reference proteome</keyword>
<dbReference type="EMBL" id="JAGKQM010002938">
    <property type="protein sequence ID" value="KAH0842077.1"/>
    <property type="molecule type" value="Genomic_DNA"/>
</dbReference>
<evidence type="ECO:0000313" key="1">
    <source>
        <dbReference type="EMBL" id="KAH0842077.1"/>
    </source>
</evidence>
<comment type="caution">
    <text evidence="1">The sequence shown here is derived from an EMBL/GenBank/DDBJ whole genome shotgun (WGS) entry which is preliminary data.</text>
</comment>